<dbReference type="Pfam" id="PF06439">
    <property type="entry name" value="3keto-disac_hyd"/>
    <property type="match status" value="1"/>
</dbReference>
<feature type="domain" description="3-keto-alpha-glucoside-1,2-lyase/3-keto-2-hydroxy-glucal hydratase" evidence="2">
    <location>
        <begin position="48"/>
        <end position="193"/>
    </location>
</feature>
<dbReference type="AlphaFoldDB" id="A0A4R2FGA6"/>
<gene>
    <name evidence="3" type="ORF">EDC91_1117</name>
</gene>
<feature type="chain" id="PRO_5020371177" evidence="1">
    <location>
        <begin position="21"/>
        <end position="195"/>
    </location>
</feature>
<dbReference type="EMBL" id="SLWF01000011">
    <property type="protein sequence ID" value="TCN84593.1"/>
    <property type="molecule type" value="Genomic_DNA"/>
</dbReference>
<dbReference type="GO" id="GO:0016787">
    <property type="term" value="F:hydrolase activity"/>
    <property type="evidence" value="ECO:0007669"/>
    <property type="project" value="InterPro"/>
</dbReference>
<dbReference type="Proteomes" id="UP000294832">
    <property type="component" value="Unassembled WGS sequence"/>
</dbReference>
<dbReference type="InterPro" id="IPR010496">
    <property type="entry name" value="AL/BT2_dom"/>
</dbReference>
<feature type="signal peptide" evidence="1">
    <location>
        <begin position="1"/>
        <end position="20"/>
    </location>
</feature>
<evidence type="ECO:0000313" key="3">
    <source>
        <dbReference type="EMBL" id="TCN84593.1"/>
    </source>
</evidence>
<keyword evidence="4" id="KW-1185">Reference proteome</keyword>
<organism evidence="3 4">
    <name type="scientific">Shewanella fodinae</name>
    <dbReference type="NCBI Taxonomy" id="552357"/>
    <lineage>
        <taxon>Bacteria</taxon>
        <taxon>Pseudomonadati</taxon>
        <taxon>Pseudomonadota</taxon>
        <taxon>Gammaproteobacteria</taxon>
        <taxon>Alteromonadales</taxon>
        <taxon>Shewanellaceae</taxon>
        <taxon>Shewanella</taxon>
    </lineage>
</organism>
<protein>
    <submittedName>
        <fullName evidence="3">Uncharacterized protein DUF1583</fullName>
    </submittedName>
</protein>
<proteinExistence type="predicted"/>
<reference evidence="3 4" key="1">
    <citation type="submission" date="2019-03" db="EMBL/GenBank/DDBJ databases">
        <title>Freshwater and sediment microbial communities from various areas in North America, analyzing microbe dynamics in response to fracking.</title>
        <authorList>
            <person name="Lamendella R."/>
        </authorList>
    </citation>
    <scope>NUCLEOTIDE SEQUENCE [LARGE SCALE GENOMIC DNA]</scope>
    <source>
        <strain evidence="3 4">74A</strain>
    </source>
</reference>
<dbReference type="OrthoDB" id="9806233at2"/>
<accession>A0A4R2FGA6</accession>
<evidence type="ECO:0000313" key="4">
    <source>
        <dbReference type="Proteomes" id="UP000294832"/>
    </source>
</evidence>
<dbReference type="RefSeq" id="WP_133038811.1">
    <property type="nucleotide sequence ID" value="NZ_SLWF01000011.1"/>
</dbReference>
<name>A0A4R2FGA6_9GAMM</name>
<evidence type="ECO:0000259" key="2">
    <source>
        <dbReference type="Pfam" id="PF06439"/>
    </source>
</evidence>
<sequence>MKLQISLLMLGLGLMAGASALEPGHLFKMAPETGMTDMKFVDVTPGSSWTEKDGVLISSGKGESYLITQKAYGDFVLDLDFKPSDDINAGVYMRCQDEQRIKADSCYEANIWDKSKNAQFRTGAIVQRQPVTAIQDTVGKWNHYQLTLQGDTIEVKLNGNVTAILKDKQLSQGFIGFQHKGSGTIEIKDVRLKTR</sequence>
<comment type="caution">
    <text evidence="3">The sequence shown here is derived from an EMBL/GenBank/DDBJ whole genome shotgun (WGS) entry which is preliminary data.</text>
</comment>
<dbReference type="Gene3D" id="2.60.120.560">
    <property type="entry name" value="Exo-inulinase, domain 1"/>
    <property type="match status" value="1"/>
</dbReference>
<evidence type="ECO:0000256" key="1">
    <source>
        <dbReference type="SAM" id="SignalP"/>
    </source>
</evidence>
<keyword evidence="1" id="KW-0732">Signal</keyword>